<sequence>MRLLRLQINTPSGFRSLQNGFEIYFLRDFDYRWAKDFNPNILAGRNGSGKSNILEALANIFYHLDCMYNDYLPDGFLMDEDNEKGFDNTKCVVDAFELEYFIKIPFEWYQKWDLNLLKDGKHESLARIKITKEVDATPVFEWVNREEFTDEKDVLGKKQIQRLLPSYVIGYSSGENELLSLPFFKTRFLHYDEYKDKLIRQEQFGFPPKSEGRLVFLDKDYSQAILLANFLMLDDKTLSHFKKEVGLEDIEEFRLIIRLDKDLLFHEDILRDLTESKKHAWDKTKYDHVNLVYNLKESIEKLKYCATTYNYESENMEDLISEDAGREYLILDYKVTEVTKEAFRFHFANEAFNQPLQLFQLFQILLELNAFVVLEKDKSRVYQSKNIFINHDIYPNPLENDRILRFKNLWVKKKGINKPLFTKEFSDGEHQFLHVLGLCLLFKNENALFLLDEPETHFNPDWKAKFISSVRNCLNSEDSKVIRDMLITTHSPYLISDSEAKYVNIFSKDDNNLEVKCTRPEFQTLGTSVNKITLRIFDKHYTIGMYADNKINKLRLELEYSEDKIQFLSKVRAEIGDSVESILFINEIIDEIEKK</sequence>
<dbReference type="GO" id="GO:0000731">
    <property type="term" value="P:DNA synthesis involved in DNA repair"/>
    <property type="evidence" value="ECO:0007669"/>
    <property type="project" value="TreeGrafter"/>
</dbReference>
<dbReference type="SUPFAM" id="SSF52540">
    <property type="entry name" value="P-loop containing nucleoside triphosphate hydrolases"/>
    <property type="match status" value="1"/>
</dbReference>
<organism evidence="2 3">
    <name type="scientific">Empedobacter falsenii</name>
    <dbReference type="NCBI Taxonomy" id="343874"/>
    <lineage>
        <taxon>Bacteria</taxon>
        <taxon>Pseudomonadati</taxon>
        <taxon>Bacteroidota</taxon>
        <taxon>Flavobacteriia</taxon>
        <taxon>Flavobacteriales</taxon>
        <taxon>Weeksellaceae</taxon>
        <taxon>Empedobacter</taxon>
    </lineage>
</organism>
<gene>
    <name evidence="2" type="ORF">FH779_06850</name>
</gene>
<dbReference type="Gene3D" id="3.40.50.300">
    <property type="entry name" value="P-loop containing nucleotide triphosphate hydrolases"/>
    <property type="match status" value="2"/>
</dbReference>
<evidence type="ECO:0000313" key="3">
    <source>
        <dbReference type="Proteomes" id="UP000510643"/>
    </source>
</evidence>
<dbReference type="GeneID" id="78401168"/>
<dbReference type="RefSeq" id="WP_180906510.1">
    <property type="nucleotide sequence ID" value="NZ_CP040908.1"/>
</dbReference>
<keyword evidence="3" id="KW-1185">Reference proteome</keyword>
<dbReference type="PANTHER" id="PTHR32182">
    <property type="entry name" value="DNA REPLICATION AND REPAIR PROTEIN RECF"/>
    <property type="match status" value="1"/>
</dbReference>
<dbReference type="EMBL" id="CP040908">
    <property type="protein sequence ID" value="QLL57811.1"/>
    <property type="molecule type" value="Genomic_DNA"/>
</dbReference>
<name>A0A7H9DSW2_9FLAO</name>
<proteinExistence type="predicted"/>
<dbReference type="NCBIfam" id="TIGR04435">
    <property type="entry name" value="restrict_AAA_1"/>
    <property type="match status" value="1"/>
</dbReference>
<reference evidence="2 3" key="1">
    <citation type="submission" date="2019-06" db="EMBL/GenBank/DDBJ databases">
        <title>Emergence of pandrug resistant Empedobacter falsenii in China.</title>
        <authorList>
            <person name="Dong N."/>
            <person name="Chen S."/>
            <person name="Zhang R."/>
        </authorList>
    </citation>
    <scope>NUCLEOTIDE SEQUENCE [LARGE SCALE GENOMIC DNA]</scope>
    <source>
        <strain evidence="2 3">1681-1</strain>
    </source>
</reference>
<feature type="domain" description="Endonuclease GajA/Old nuclease/RecF-like AAA" evidence="1">
    <location>
        <begin position="13"/>
        <end position="495"/>
    </location>
</feature>
<evidence type="ECO:0000259" key="1">
    <source>
        <dbReference type="Pfam" id="PF13175"/>
    </source>
</evidence>
<dbReference type="InterPro" id="IPR027417">
    <property type="entry name" value="P-loop_NTPase"/>
</dbReference>
<dbReference type="Pfam" id="PF13175">
    <property type="entry name" value="AAA_15"/>
    <property type="match status" value="1"/>
</dbReference>
<dbReference type="AlphaFoldDB" id="A0A7H9DSW2"/>
<dbReference type="KEGG" id="efal:FH779_06850"/>
<dbReference type="InterPro" id="IPR041685">
    <property type="entry name" value="AAA_GajA/Old/RecF-like"/>
</dbReference>
<evidence type="ECO:0000313" key="2">
    <source>
        <dbReference type="EMBL" id="QLL57811.1"/>
    </source>
</evidence>
<dbReference type="GO" id="GO:0006302">
    <property type="term" value="P:double-strand break repair"/>
    <property type="evidence" value="ECO:0007669"/>
    <property type="project" value="TreeGrafter"/>
</dbReference>
<accession>A0A7H9DSW2</accession>
<dbReference type="PANTHER" id="PTHR32182:SF25">
    <property type="entry name" value="SLR1056 PROTEIN"/>
    <property type="match status" value="1"/>
</dbReference>
<protein>
    <submittedName>
        <fullName evidence="2">Restriction system-associated AAA family ATPase</fullName>
    </submittedName>
</protein>
<dbReference type="InterPro" id="IPR030974">
    <property type="entry name" value="Restrict_AAA"/>
</dbReference>
<dbReference type="Proteomes" id="UP000510643">
    <property type="component" value="Chromosome"/>
</dbReference>